<accession>A0ABY3RV61</accession>
<name>A0ABY3RV61_9MICO</name>
<dbReference type="EMBL" id="CP082781">
    <property type="protein sequence ID" value="UGS26779.1"/>
    <property type="molecule type" value="Genomic_DNA"/>
</dbReference>
<dbReference type="Pfam" id="PF25932">
    <property type="entry name" value="DUF7977"/>
    <property type="match status" value="1"/>
</dbReference>
<dbReference type="SUPFAM" id="SSF141523">
    <property type="entry name" value="L,D-transpeptidase catalytic domain-like"/>
    <property type="match status" value="1"/>
</dbReference>
<evidence type="ECO:0000256" key="3">
    <source>
        <dbReference type="ARBA" id="ARBA00022960"/>
    </source>
</evidence>
<feature type="region of interest" description="Disordered" evidence="7">
    <location>
        <begin position="1"/>
        <end position="57"/>
    </location>
</feature>
<feature type="active site" description="Nucleophile" evidence="6">
    <location>
        <position position="327"/>
    </location>
</feature>
<dbReference type="PROSITE" id="PS52029">
    <property type="entry name" value="LD_TPASE"/>
    <property type="match status" value="1"/>
</dbReference>
<feature type="region of interest" description="Disordered" evidence="7">
    <location>
        <begin position="91"/>
        <end position="115"/>
    </location>
</feature>
<keyword evidence="5 6" id="KW-0961">Cell wall biogenesis/degradation</keyword>
<feature type="compositionally biased region" description="Basic and acidic residues" evidence="7">
    <location>
        <begin position="1"/>
        <end position="11"/>
    </location>
</feature>
<dbReference type="Proteomes" id="UP001199642">
    <property type="component" value="Chromosome"/>
</dbReference>
<evidence type="ECO:0000256" key="7">
    <source>
        <dbReference type="SAM" id="MobiDB-lite"/>
    </source>
</evidence>
<organism evidence="10 11">
    <name type="scientific">Microbacterium resistens</name>
    <dbReference type="NCBI Taxonomy" id="156977"/>
    <lineage>
        <taxon>Bacteria</taxon>
        <taxon>Bacillati</taxon>
        <taxon>Actinomycetota</taxon>
        <taxon>Actinomycetes</taxon>
        <taxon>Micrococcales</taxon>
        <taxon>Microbacteriaceae</taxon>
        <taxon>Microbacterium</taxon>
    </lineage>
</organism>
<reference evidence="10 11" key="1">
    <citation type="submission" date="2023-01" db="EMBL/GenBank/DDBJ databases">
        <title>Characterization of estradiol degrading bacteria Microbacterium sp. MZT7 and reveal degrading genes through genome analysis.</title>
        <authorList>
            <person name="Hao P."/>
            <person name="Gao Y."/>
        </authorList>
    </citation>
    <scope>NUCLEOTIDE SEQUENCE [LARGE SCALE GENOMIC DNA]</scope>
    <source>
        <strain evidence="10 11">MZT7</strain>
    </source>
</reference>
<dbReference type="CDD" id="cd16913">
    <property type="entry name" value="YkuD_like"/>
    <property type="match status" value="1"/>
</dbReference>
<evidence type="ECO:0000313" key="11">
    <source>
        <dbReference type="Proteomes" id="UP001199642"/>
    </source>
</evidence>
<dbReference type="InterPro" id="IPR038063">
    <property type="entry name" value="Transpep_catalytic_dom"/>
</dbReference>
<evidence type="ECO:0000256" key="6">
    <source>
        <dbReference type="PROSITE-ProRule" id="PRU01373"/>
    </source>
</evidence>
<keyword evidence="2" id="KW-0808">Transferase</keyword>
<evidence type="ECO:0000256" key="4">
    <source>
        <dbReference type="ARBA" id="ARBA00022984"/>
    </source>
</evidence>
<evidence type="ECO:0000256" key="2">
    <source>
        <dbReference type="ARBA" id="ARBA00022679"/>
    </source>
</evidence>
<keyword evidence="8" id="KW-1133">Transmembrane helix</keyword>
<feature type="compositionally biased region" description="Low complexity" evidence="7">
    <location>
        <begin position="97"/>
        <end position="113"/>
    </location>
</feature>
<sequence>MRDPVPSESGRHTASQRARRGPRAPCRGTPRLPHGGRPSEDGPVDAADQTVDTPPRRRFGRRGWVLVALIAALLVALLAVLLWPRPAEPVTHPTPKPTASASATPTPTSATPAGFPANNIAYDTATLPQADVFAVIPALPVDPTPDAPFLGLTARVTGEAAPVWADPLGPPVAALPRDYTFDGTTVAVVERQQNWVRVLLTGRQALPSGGNAGQITGWLRAADVELAPAEAVVEVSLSARTIEIVRGGARETIATDFGSGMAESPTPLGRSFIMMTRAVPEFEYTRGHPLVYLSVQSPTLDGFGGAEAAVTAFHYHDDRTGANSNGCLRVDEAAIAKLAELPQGTGVFIRP</sequence>
<evidence type="ECO:0000259" key="9">
    <source>
        <dbReference type="PROSITE" id="PS52029"/>
    </source>
</evidence>
<dbReference type="InterPro" id="IPR005490">
    <property type="entry name" value="LD_TPept_cat_dom"/>
</dbReference>
<keyword evidence="8" id="KW-0472">Membrane</keyword>
<keyword evidence="8" id="KW-0812">Transmembrane</keyword>
<dbReference type="Pfam" id="PF03734">
    <property type="entry name" value="YkuD"/>
    <property type="match status" value="1"/>
</dbReference>
<feature type="active site" description="Proton donor/acceptor" evidence="6">
    <location>
        <position position="316"/>
    </location>
</feature>
<evidence type="ECO:0000256" key="5">
    <source>
        <dbReference type="ARBA" id="ARBA00023316"/>
    </source>
</evidence>
<feature type="domain" description="L,D-TPase catalytic" evidence="9">
    <location>
        <begin position="231"/>
        <end position="350"/>
    </location>
</feature>
<keyword evidence="4 6" id="KW-0573">Peptidoglycan synthesis</keyword>
<dbReference type="InterPro" id="IPR058283">
    <property type="entry name" value="DUF7977"/>
</dbReference>
<keyword evidence="11" id="KW-1185">Reference proteome</keyword>
<gene>
    <name evidence="10" type="ORF">K8F61_00640</name>
</gene>
<proteinExistence type="predicted"/>
<evidence type="ECO:0000256" key="8">
    <source>
        <dbReference type="SAM" id="Phobius"/>
    </source>
</evidence>
<comment type="pathway">
    <text evidence="1 6">Cell wall biogenesis; peptidoglycan biosynthesis.</text>
</comment>
<protein>
    <submittedName>
        <fullName evidence="10">L,D-transpeptidase family protein</fullName>
    </submittedName>
</protein>
<feature type="transmembrane region" description="Helical" evidence="8">
    <location>
        <begin position="64"/>
        <end position="83"/>
    </location>
</feature>
<evidence type="ECO:0000256" key="1">
    <source>
        <dbReference type="ARBA" id="ARBA00004752"/>
    </source>
</evidence>
<evidence type="ECO:0000313" key="10">
    <source>
        <dbReference type="EMBL" id="UGS26779.1"/>
    </source>
</evidence>
<keyword evidence="3 6" id="KW-0133">Cell shape</keyword>
<dbReference type="Gene3D" id="2.40.440.10">
    <property type="entry name" value="L,D-transpeptidase catalytic domain-like"/>
    <property type="match status" value="1"/>
</dbReference>